<evidence type="ECO:0000256" key="11">
    <source>
        <dbReference type="ARBA" id="ARBA00023237"/>
    </source>
</evidence>
<proteinExistence type="inferred from homology"/>
<dbReference type="EMBL" id="JAJLJH010000011">
    <property type="protein sequence ID" value="MCK9688922.1"/>
    <property type="molecule type" value="Genomic_DNA"/>
</dbReference>
<evidence type="ECO:0000256" key="5">
    <source>
        <dbReference type="ARBA" id="ARBA00022448"/>
    </source>
</evidence>
<keyword evidence="9" id="KW-0564">Palmitate</keyword>
<gene>
    <name evidence="14" type="ORF">LPC04_24675</name>
</gene>
<feature type="signal peptide" evidence="13">
    <location>
        <begin position="1"/>
        <end position="21"/>
    </location>
</feature>
<dbReference type="Pfam" id="PF03550">
    <property type="entry name" value="LolB"/>
    <property type="match status" value="1"/>
</dbReference>
<dbReference type="RefSeq" id="WP_275684973.1">
    <property type="nucleotide sequence ID" value="NZ_JAJLJH010000011.1"/>
</dbReference>
<evidence type="ECO:0000256" key="2">
    <source>
        <dbReference type="ARBA" id="ARBA00009696"/>
    </source>
</evidence>
<keyword evidence="7" id="KW-0653">Protein transport</keyword>
<dbReference type="Proteomes" id="UP001139353">
    <property type="component" value="Unassembled WGS sequence"/>
</dbReference>
<evidence type="ECO:0000256" key="4">
    <source>
        <dbReference type="ARBA" id="ARBA00016202"/>
    </source>
</evidence>
<feature type="chain" id="PRO_5040856733" description="Outer-membrane lipoprotein LolB" evidence="13">
    <location>
        <begin position="22"/>
        <end position="196"/>
    </location>
</feature>
<dbReference type="GO" id="GO:0009279">
    <property type="term" value="C:cell outer membrane"/>
    <property type="evidence" value="ECO:0007669"/>
    <property type="project" value="UniProtKB-SubCell"/>
</dbReference>
<dbReference type="InterPro" id="IPR029046">
    <property type="entry name" value="LolA/LolB/LppX"/>
</dbReference>
<comment type="similarity">
    <text evidence="2">Belongs to the LolB family.</text>
</comment>
<comment type="caution">
    <text evidence="14">The sequence shown here is derived from an EMBL/GenBank/DDBJ whole genome shotgun (WGS) entry which is preliminary data.</text>
</comment>
<keyword evidence="12 14" id="KW-0449">Lipoprotein</keyword>
<accession>A0A9X2C258</accession>
<organism evidence="14 15">
    <name type="scientific">Scleromatobacter humisilvae</name>
    <dbReference type="NCBI Taxonomy" id="2897159"/>
    <lineage>
        <taxon>Bacteria</taxon>
        <taxon>Pseudomonadati</taxon>
        <taxon>Pseudomonadota</taxon>
        <taxon>Betaproteobacteria</taxon>
        <taxon>Burkholderiales</taxon>
        <taxon>Sphaerotilaceae</taxon>
        <taxon>Scleromatobacter</taxon>
    </lineage>
</organism>
<evidence type="ECO:0000256" key="1">
    <source>
        <dbReference type="ARBA" id="ARBA00004459"/>
    </source>
</evidence>
<evidence type="ECO:0000256" key="7">
    <source>
        <dbReference type="ARBA" id="ARBA00022927"/>
    </source>
</evidence>
<sequence length="196" mass="20321">MKLPFASAGALALTLLLQACATHPPPLPGHVYAGRLAVRTDAAPGLPARSMSGQFELSGNASSGQLILTSPIGTTVARARWSDPAGAQGAPSTIELEADGTTTHYATLEEMVQRAIGDQLPLPAMFDWLAGHPWPDAPAQRAADGGSFDQLGWHVDLSQLADNRLIDAQRPLPAPTLHVRVKLDAAEPAASAASAA</sequence>
<evidence type="ECO:0000256" key="13">
    <source>
        <dbReference type="SAM" id="SignalP"/>
    </source>
</evidence>
<keyword evidence="15" id="KW-1185">Reference proteome</keyword>
<evidence type="ECO:0000256" key="10">
    <source>
        <dbReference type="ARBA" id="ARBA00023186"/>
    </source>
</evidence>
<keyword evidence="6 13" id="KW-0732">Signal</keyword>
<evidence type="ECO:0000313" key="14">
    <source>
        <dbReference type="EMBL" id="MCK9688922.1"/>
    </source>
</evidence>
<dbReference type="InterPro" id="IPR004565">
    <property type="entry name" value="OM_lipoprot_LolB"/>
</dbReference>
<comment type="subcellular location">
    <subcellularLocation>
        <location evidence="1">Cell outer membrane</location>
        <topology evidence="1">Lipid-anchor</topology>
    </subcellularLocation>
</comment>
<evidence type="ECO:0000256" key="9">
    <source>
        <dbReference type="ARBA" id="ARBA00023139"/>
    </source>
</evidence>
<evidence type="ECO:0000256" key="6">
    <source>
        <dbReference type="ARBA" id="ARBA00022729"/>
    </source>
</evidence>
<dbReference type="SUPFAM" id="SSF89392">
    <property type="entry name" value="Prokaryotic lipoproteins and lipoprotein localization factors"/>
    <property type="match status" value="1"/>
</dbReference>
<comment type="subunit">
    <text evidence="3">Monomer.</text>
</comment>
<keyword evidence="8" id="KW-0472">Membrane</keyword>
<name>A0A9X2C258_9BURK</name>
<evidence type="ECO:0000256" key="8">
    <source>
        <dbReference type="ARBA" id="ARBA00023136"/>
    </source>
</evidence>
<dbReference type="AlphaFoldDB" id="A0A9X2C258"/>
<dbReference type="Gene3D" id="2.50.20.10">
    <property type="entry name" value="Lipoprotein localisation LolA/LolB/LppX"/>
    <property type="match status" value="1"/>
</dbReference>
<evidence type="ECO:0000313" key="15">
    <source>
        <dbReference type="Proteomes" id="UP001139353"/>
    </source>
</evidence>
<evidence type="ECO:0000256" key="12">
    <source>
        <dbReference type="ARBA" id="ARBA00023288"/>
    </source>
</evidence>
<keyword evidence="11" id="KW-0998">Cell outer membrane</keyword>
<reference evidence="14" key="1">
    <citation type="submission" date="2021-11" db="EMBL/GenBank/DDBJ databases">
        <title>BS-T2-15 a new species belonging to the Comamonadaceae family isolated from the soil of a French oak forest.</title>
        <authorList>
            <person name="Mieszkin S."/>
            <person name="Alain K."/>
        </authorList>
    </citation>
    <scope>NUCLEOTIDE SEQUENCE</scope>
    <source>
        <strain evidence="14">BS-T2-15</strain>
    </source>
</reference>
<keyword evidence="10" id="KW-0143">Chaperone</keyword>
<dbReference type="GO" id="GO:0015031">
    <property type="term" value="P:protein transport"/>
    <property type="evidence" value="ECO:0007669"/>
    <property type="project" value="UniProtKB-KW"/>
</dbReference>
<evidence type="ECO:0000256" key="3">
    <source>
        <dbReference type="ARBA" id="ARBA00011245"/>
    </source>
</evidence>
<protein>
    <recommendedName>
        <fullName evidence="4">Outer-membrane lipoprotein LolB</fullName>
    </recommendedName>
</protein>
<keyword evidence="5" id="KW-0813">Transport</keyword>
<dbReference type="PROSITE" id="PS51257">
    <property type="entry name" value="PROKAR_LIPOPROTEIN"/>
    <property type="match status" value="1"/>
</dbReference>